<protein>
    <recommendedName>
        <fullName evidence="1">Peptidase M1 membrane alanine aminopeptidase domain-containing protein</fullName>
    </recommendedName>
</protein>
<dbReference type="SUPFAM" id="SSF55486">
    <property type="entry name" value="Metalloproteases ('zincins'), catalytic domain"/>
    <property type="match status" value="1"/>
</dbReference>
<dbReference type="EMBL" id="UINC01029308">
    <property type="protein sequence ID" value="SVB11807.1"/>
    <property type="molecule type" value="Genomic_DNA"/>
</dbReference>
<dbReference type="GO" id="GO:0005737">
    <property type="term" value="C:cytoplasm"/>
    <property type="evidence" value="ECO:0007669"/>
    <property type="project" value="TreeGrafter"/>
</dbReference>
<dbReference type="PANTHER" id="PTHR11533">
    <property type="entry name" value="PROTEASE M1 ZINC METALLOPROTEASE"/>
    <property type="match status" value="1"/>
</dbReference>
<feature type="non-terminal residue" evidence="2">
    <location>
        <position position="1"/>
    </location>
</feature>
<dbReference type="Gene3D" id="1.10.390.10">
    <property type="entry name" value="Neutral Protease Domain 2"/>
    <property type="match status" value="1"/>
</dbReference>
<dbReference type="InterPro" id="IPR050344">
    <property type="entry name" value="Peptidase_M1_aminopeptidases"/>
</dbReference>
<name>A0A382BF50_9ZZZZ</name>
<dbReference type="AlphaFoldDB" id="A0A382BF50"/>
<accession>A0A382BF50</accession>
<dbReference type="InterPro" id="IPR027268">
    <property type="entry name" value="Peptidase_M4/M1_CTD_sf"/>
</dbReference>
<dbReference type="GO" id="GO:0042277">
    <property type="term" value="F:peptide binding"/>
    <property type="evidence" value="ECO:0007669"/>
    <property type="project" value="TreeGrafter"/>
</dbReference>
<dbReference type="GO" id="GO:0016020">
    <property type="term" value="C:membrane"/>
    <property type="evidence" value="ECO:0007669"/>
    <property type="project" value="TreeGrafter"/>
</dbReference>
<dbReference type="CDD" id="cd09604">
    <property type="entry name" value="M1_APN_like"/>
    <property type="match status" value="1"/>
</dbReference>
<dbReference type="GO" id="GO:0070006">
    <property type="term" value="F:metalloaminopeptidase activity"/>
    <property type="evidence" value="ECO:0007669"/>
    <property type="project" value="TreeGrafter"/>
</dbReference>
<dbReference type="GO" id="GO:0043171">
    <property type="term" value="P:peptide catabolic process"/>
    <property type="evidence" value="ECO:0007669"/>
    <property type="project" value="TreeGrafter"/>
</dbReference>
<evidence type="ECO:0000313" key="2">
    <source>
        <dbReference type="EMBL" id="SVB11807.1"/>
    </source>
</evidence>
<evidence type="ECO:0000259" key="1">
    <source>
        <dbReference type="Pfam" id="PF01433"/>
    </source>
</evidence>
<dbReference type="PANTHER" id="PTHR11533:SF174">
    <property type="entry name" value="PUROMYCIN-SENSITIVE AMINOPEPTIDASE-RELATED"/>
    <property type="match status" value="1"/>
</dbReference>
<feature type="domain" description="Peptidase M1 membrane alanine aminopeptidase" evidence="1">
    <location>
        <begin position="321"/>
        <end position="524"/>
    </location>
</feature>
<gene>
    <name evidence="2" type="ORF">METZ01_LOCUS164661</name>
</gene>
<dbReference type="InterPro" id="IPR014782">
    <property type="entry name" value="Peptidase_M1_dom"/>
</dbReference>
<organism evidence="2">
    <name type="scientific">marine metagenome</name>
    <dbReference type="NCBI Taxonomy" id="408172"/>
    <lineage>
        <taxon>unclassified sequences</taxon>
        <taxon>metagenomes</taxon>
        <taxon>ecological metagenomes</taxon>
    </lineage>
</organism>
<feature type="non-terminal residue" evidence="2">
    <location>
        <position position="712"/>
    </location>
</feature>
<dbReference type="GO" id="GO:0008270">
    <property type="term" value="F:zinc ion binding"/>
    <property type="evidence" value="ECO:0007669"/>
    <property type="project" value="InterPro"/>
</dbReference>
<dbReference type="GO" id="GO:0005615">
    <property type="term" value="C:extracellular space"/>
    <property type="evidence" value="ECO:0007669"/>
    <property type="project" value="TreeGrafter"/>
</dbReference>
<sequence>LATGAPGPDYWQQEANYQIKVELDEAESRIQGSETVEYTNHSPHLLHYLWVQLDQNALAQGSKRQRSTQAPDLAPRDGKPVEVEYDDFRSLIYSQKFAGGYELKAVTDPAGNPLKYTIVNTNMRIDLESPLRPGESFSFRVVWAFNIQGEALSFRHGHRKLKSGEYVYHIAQWYPRMCAYYDQEGWQVKPYIGQGEFALEFGSFEVEITVPEDYVVAATGELTNAEEVLSATMRNRLAEARSSDRVVEIVTSKDAGEKLKKKAQGKKTWIFKADQVRDFAFGASRAYIWDAMGVEIEGKTVMAMSVYPEESVPLWKRFSTEAVAQTLRIYSENVYPYPYPVAWSAWGAEGGMEYPMISFQTSRDIDEKGTYPADHRGYVIGVIIHEVGHNWFPMIINNDERQWMWMDEGLNSFMDRRADNLMDPVLQESNLKGVRRVIDTMAQSDDPIIMVAADNQINRRFQSYSKPALGLHLLRESILGHDLFDFAFKEYARRWAFKRPTPADLFRTMEDASGVDLDWFWRGWFYGNDHVDMAVKLVNLYRLDDANPKTSKALDRAEEEAIPDSPYERFLKESGTRADKHQHLQDWYYSFDPYKATDKEIEEYDEKFEKLEDWQKELLKVSELAYVVSVENVGGMPMPLVLHVEFKNGMSRRLDIPVEIWRYGDKVVKIPFLSDKEVVRIILDQDNAFGDSDLDNNVFPPNIEEGRFKLKP</sequence>
<reference evidence="2" key="1">
    <citation type="submission" date="2018-05" db="EMBL/GenBank/DDBJ databases">
        <authorList>
            <person name="Lanie J.A."/>
            <person name="Ng W.-L."/>
            <person name="Kazmierczak K.M."/>
            <person name="Andrzejewski T.M."/>
            <person name="Davidsen T.M."/>
            <person name="Wayne K.J."/>
            <person name="Tettelin H."/>
            <person name="Glass J.I."/>
            <person name="Rusch D."/>
            <person name="Podicherti R."/>
            <person name="Tsui H.-C.T."/>
            <person name="Winkler M.E."/>
        </authorList>
    </citation>
    <scope>NUCLEOTIDE SEQUENCE</scope>
</reference>
<proteinExistence type="predicted"/>
<dbReference type="Pfam" id="PF01433">
    <property type="entry name" value="Peptidase_M1"/>
    <property type="match status" value="1"/>
</dbReference>